<evidence type="ECO:0000313" key="4">
    <source>
        <dbReference type="Proteomes" id="UP001357485"/>
    </source>
</evidence>
<organism evidence="3 4">
    <name type="scientific">Cryomyces antarcticus</name>
    <dbReference type="NCBI Taxonomy" id="329879"/>
    <lineage>
        <taxon>Eukaryota</taxon>
        <taxon>Fungi</taxon>
        <taxon>Dikarya</taxon>
        <taxon>Ascomycota</taxon>
        <taxon>Pezizomycotina</taxon>
        <taxon>Dothideomycetes</taxon>
        <taxon>Dothideomycetes incertae sedis</taxon>
        <taxon>Cryomyces</taxon>
    </lineage>
</organism>
<feature type="non-terminal residue" evidence="3">
    <location>
        <position position="456"/>
    </location>
</feature>
<feature type="region of interest" description="Disordered" evidence="1">
    <location>
        <begin position="121"/>
        <end position="152"/>
    </location>
</feature>
<evidence type="ECO:0000313" key="3">
    <source>
        <dbReference type="EMBL" id="KAK5200897.1"/>
    </source>
</evidence>
<comment type="caution">
    <text evidence="3">The sequence shown here is derived from an EMBL/GenBank/DDBJ whole genome shotgun (WGS) entry which is preliminary data.</text>
</comment>
<reference evidence="3 4" key="1">
    <citation type="submission" date="2023-08" db="EMBL/GenBank/DDBJ databases">
        <title>Black Yeasts Isolated from many extreme environments.</title>
        <authorList>
            <person name="Coleine C."/>
            <person name="Stajich J.E."/>
            <person name="Selbmann L."/>
        </authorList>
    </citation>
    <scope>NUCLEOTIDE SEQUENCE [LARGE SCALE GENOMIC DNA]</scope>
    <source>
        <strain evidence="3 4">CCFEE 536</strain>
    </source>
</reference>
<evidence type="ECO:0000259" key="2">
    <source>
        <dbReference type="Pfam" id="PF24054"/>
    </source>
</evidence>
<feature type="compositionally biased region" description="Low complexity" evidence="1">
    <location>
        <begin position="357"/>
        <end position="375"/>
    </location>
</feature>
<evidence type="ECO:0000256" key="1">
    <source>
        <dbReference type="SAM" id="MobiDB-lite"/>
    </source>
</evidence>
<dbReference type="EMBL" id="JAVRRA010017016">
    <property type="protein sequence ID" value="KAK5200897.1"/>
    <property type="molecule type" value="Genomic_DNA"/>
</dbReference>
<name>A0ABR0LN69_9PEZI</name>
<feature type="compositionally biased region" description="Low complexity" evidence="1">
    <location>
        <begin position="383"/>
        <end position="392"/>
    </location>
</feature>
<feature type="domain" description="DUF7357" evidence="2">
    <location>
        <begin position="1"/>
        <end position="131"/>
    </location>
</feature>
<feature type="compositionally biased region" description="Polar residues" evidence="1">
    <location>
        <begin position="245"/>
        <end position="254"/>
    </location>
</feature>
<sequence>MRLRLSIHRHSLPAVKILWNTGDGKTPSTTVAQFLEQVNEIVPLEAEQWGFEDYVVEITGYECLHFQKLENVCRDEDAVSIRPLQTSEVRARTLSGRYQISSDGKHLIDGIAFGRPYLRRPDRPRVRIPPRDRRRVTHSNDDEEESLTIEEATVSQGGVLSSTFGHIERADEYGNLLEFQRRSEHDDGSGEPPRKRKRVQFEDGRVNGGLEAEEDDEDFVPGGSNAKRRAIATTNGGGRPRTRSAEQSMSNGRQGSELLSLASDEEDEIDENFGIECDSNSSTSDSSEHSTDEMNEVRSEEDKEIANVSSDLDSSDDTSSSDVASDSDSSEGTNVGIEKLTPIRKSKARGSISDPGSSETTSVSTASSDSTSSSSSDDKESSSQEGASSEGEVSSEGDDSSSEDDSSEDEEPDEITSRFTNDQRSTLYNVDVLRADLQKGLDAVRLAMCRPAISEA</sequence>
<feature type="compositionally biased region" description="Basic and acidic residues" evidence="1">
    <location>
        <begin position="286"/>
        <end position="305"/>
    </location>
</feature>
<keyword evidence="4" id="KW-1185">Reference proteome</keyword>
<feature type="compositionally biased region" description="Acidic residues" evidence="1">
    <location>
        <begin position="393"/>
        <end position="414"/>
    </location>
</feature>
<feature type="compositionally biased region" description="Low complexity" evidence="1">
    <location>
        <begin position="309"/>
        <end position="327"/>
    </location>
</feature>
<dbReference type="InterPro" id="IPR055781">
    <property type="entry name" value="DUF7357"/>
</dbReference>
<gene>
    <name evidence="3" type="ORF">LTR16_004501</name>
</gene>
<feature type="compositionally biased region" description="Basic and acidic residues" evidence="1">
    <location>
        <begin position="121"/>
        <end position="131"/>
    </location>
</feature>
<protein>
    <recommendedName>
        <fullName evidence="2">DUF7357 domain-containing protein</fullName>
    </recommendedName>
</protein>
<feature type="compositionally biased region" description="Acidic residues" evidence="1">
    <location>
        <begin position="263"/>
        <end position="273"/>
    </location>
</feature>
<dbReference type="Proteomes" id="UP001357485">
    <property type="component" value="Unassembled WGS sequence"/>
</dbReference>
<proteinExistence type="predicted"/>
<accession>A0ABR0LN69</accession>
<dbReference type="Pfam" id="PF24054">
    <property type="entry name" value="DUF7357"/>
    <property type="match status" value="1"/>
</dbReference>
<feature type="region of interest" description="Disordered" evidence="1">
    <location>
        <begin position="182"/>
        <end position="425"/>
    </location>
</feature>